<feature type="transmembrane region" description="Helical" evidence="2">
    <location>
        <begin position="26"/>
        <end position="48"/>
    </location>
</feature>
<dbReference type="Pfam" id="PF01734">
    <property type="entry name" value="Patatin"/>
    <property type="match status" value="1"/>
</dbReference>
<protein>
    <submittedName>
        <fullName evidence="4">Patatin-like phospholipase family protein</fullName>
    </submittedName>
</protein>
<feature type="transmembrane region" description="Helical" evidence="2">
    <location>
        <begin position="261"/>
        <end position="282"/>
    </location>
</feature>
<gene>
    <name evidence="4" type="ORF">QJ048_02340</name>
</gene>
<feature type="transmembrane region" description="Helical" evidence="2">
    <location>
        <begin position="68"/>
        <end position="88"/>
    </location>
</feature>
<dbReference type="EMBL" id="JASBRG010000001">
    <property type="protein sequence ID" value="MDI3318590.1"/>
    <property type="molecule type" value="Genomic_DNA"/>
</dbReference>
<dbReference type="Gene3D" id="3.40.1090.10">
    <property type="entry name" value="Cytosolic phospholipase A2 catalytic domain"/>
    <property type="match status" value="1"/>
</dbReference>
<reference evidence="4 5" key="1">
    <citation type="submission" date="2023-05" db="EMBL/GenBank/DDBJ databases">
        <title>Genome sequence of Pinibacter sp. MAH-24.</title>
        <authorList>
            <person name="Huq M.A."/>
        </authorList>
    </citation>
    <scope>NUCLEOTIDE SEQUENCE [LARGE SCALE GENOMIC DNA]</scope>
    <source>
        <strain evidence="4 5">MAH-24</strain>
    </source>
</reference>
<dbReference type="InterPro" id="IPR016035">
    <property type="entry name" value="Acyl_Trfase/lysoPLipase"/>
</dbReference>
<feature type="transmembrane region" description="Helical" evidence="2">
    <location>
        <begin position="235"/>
        <end position="255"/>
    </location>
</feature>
<evidence type="ECO:0000313" key="5">
    <source>
        <dbReference type="Proteomes" id="UP001226434"/>
    </source>
</evidence>
<dbReference type="RefSeq" id="WP_282332718.1">
    <property type="nucleotide sequence ID" value="NZ_JASBRG010000001.1"/>
</dbReference>
<feature type="transmembrane region" description="Helical" evidence="2">
    <location>
        <begin position="109"/>
        <end position="127"/>
    </location>
</feature>
<sequence>MKQILKAIFYSFPVQLVLLHIKKFQLLMIFWVVLFAAVNGGFMASFGVDSLYLAPEYLGDVNAMSTAIVGLAVGVFIMGWNITTFILFSRHFRFLATTTRPFLKYCINNFIIPLAFLLFYLVKAIAFGMKQELLTAFDIVILAGGFLFGFIFIIALSFLYFFRADVTIARHMFAVLDAPKTVAYGYRPHIVLNSGGSRLIKVTTYLDTPTSARPVRDVSHYSKEFIETVFGRHHFAAILSVFASFVFLIIIGFFLDNPVFQLPAAASITLFFSILVAVSGAFSYFLQSWSMPFLIVLVLVINVLYKYNVIDATNKAYGLNYSKNVERAPYTHESLASLCTKEKVEQDKQNMIGILNKWKAKQGVEKPYLYLICVSGGGTRSATFTFNTLQRLDSLSKGELMKKTFLITGASGGMLGASYFRELYNQKQSGKDIHLQDKKYADNISKDLLNPVFSSFIARDLASPAQKFSVGDYTYSKDRGFAFEEKLNENTGGIMNKQMKDIKDDEANARVPLMFFNSVVTGDGRKMIISTQPVSYMMQPVHDTASIGHMEPDAIDFNALFAKQDPTNLRLLTALRMSATFPYVLPNVWLPTTPVVDVMDAGFRDNFGIEGCTRFVSVFHDWIMENTSGVILLQIRDRKGGEWDYKPEANNVTEIITKPVLTLQYTWYKMQQYNLNDMLALTERSFDHHFKKITFQYVPGEHEKAVTLNLHLTKSEKLGLYQTLKNEYNTHSFKAFEELQKNN</sequence>
<name>A0ABT6R7Q7_9BACT</name>
<comment type="caution">
    <text evidence="4">The sequence shown here is derived from an EMBL/GenBank/DDBJ whole genome shotgun (WGS) entry which is preliminary data.</text>
</comment>
<dbReference type="Proteomes" id="UP001226434">
    <property type="component" value="Unassembled WGS sequence"/>
</dbReference>
<keyword evidence="2" id="KW-1133">Transmembrane helix</keyword>
<evidence type="ECO:0000313" key="4">
    <source>
        <dbReference type="EMBL" id="MDI3318590.1"/>
    </source>
</evidence>
<keyword evidence="5" id="KW-1185">Reference proteome</keyword>
<dbReference type="InterPro" id="IPR002641">
    <property type="entry name" value="PNPLA_dom"/>
</dbReference>
<dbReference type="SUPFAM" id="SSF52151">
    <property type="entry name" value="FabD/lysophospholipase-like"/>
    <property type="match status" value="1"/>
</dbReference>
<feature type="domain" description="PNPLA" evidence="3">
    <location>
        <begin position="372"/>
        <end position="610"/>
    </location>
</feature>
<keyword evidence="2" id="KW-0472">Membrane</keyword>
<evidence type="ECO:0000259" key="3">
    <source>
        <dbReference type="Pfam" id="PF01734"/>
    </source>
</evidence>
<evidence type="ECO:0000256" key="1">
    <source>
        <dbReference type="ARBA" id="ARBA00023098"/>
    </source>
</evidence>
<keyword evidence="1" id="KW-0443">Lipid metabolism</keyword>
<proteinExistence type="predicted"/>
<organism evidence="4 5">
    <name type="scientific">Pinibacter soli</name>
    <dbReference type="NCBI Taxonomy" id="3044211"/>
    <lineage>
        <taxon>Bacteria</taxon>
        <taxon>Pseudomonadati</taxon>
        <taxon>Bacteroidota</taxon>
        <taxon>Chitinophagia</taxon>
        <taxon>Chitinophagales</taxon>
        <taxon>Chitinophagaceae</taxon>
        <taxon>Pinibacter</taxon>
    </lineage>
</organism>
<feature type="transmembrane region" description="Helical" evidence="2">
    <location>
        <begin position="289"/>
        <end position="307"/>
    </location>
</feature>
<feature type="transmembrane region" description="Helical" evidence="2">
    <location>
        <begin position="139"/>
        <end position="162"/>
    </location>
</feature>
<keyword evidence="2" id="KW-0812">Transmembrane</keyword>
<evidence type="ECO:0000256" key="2">
    <source>
        <dbReference type="SAM" id="Phobius"/>
    </source>
</evidence>
<accession>A0ABT6R7Q7</accession>